<dbReference type="AlphaFoldDB" id="A0A0C2IIA2"/>
<name>A0A0C2IIA2_THEKT</name>
<dbReference type="Proteomes" id="UP000031668">
    <property type="component" value="Unassembled WGS sequence"/>
</dbReference>
<dbReference type="GO" id="GO:0005524">
    <property type="term" value="F:ATP binding"/>
    <property type="evidence" value="ECO:0007669"/>
    <property type="project" value="InterPro"/>
</dbReference>
<feature type="domain" description="Protein kinase" evidence="1">
    <location>
        <begin position="32"/>
        <end position="276"/>
    </location>
</feature>
<dbReference type="GO" id="GO:0005737">
    <property type="term" value="C:cytoplasm"/>
    <property type="evidence" value="ECO:0007669"/>
    <property type="project" value="TreeGrafter"/>
</dbReference>
<dbReference type="OrthoDB" id="6019947at2759"/>
<protein>
    <submittedName>
        <fullName evidence="2">Spindle assembly checkpoint kinase</fullName>
    </submittedName>
</protein>
<dbReference type="GO" id="GO:0010506">
    <property type="term" value="P:regulation of autophagy"/>
    <property type="evidence" value="ECO:0007669"/>
    <property type="project" value="InterPro"/>
</dbReference>
<dbReference type="GO" id="GO:0004674">
    <property type="term" value="F:protein serine/threonine kinase activity"/>
    <property type="evidence" value="ECO:0007669"/>
    <property type="project" value="InterPro"/>
</dbReference>
<dbReference type="Pfam" id="PF00069">
    <property type="entry name" value="Pkinase"/>
    <property type="match status" value="1"/>
</dbReference>
<sequence>MYFRSRKLFTLNETKNFSPDVSDADLLKDYGLEMEKFLANGSYSKAPIYVMKYKDQRVAVKASRLIGNKITKHAKSEMEVVKRIEHPNIVYHFAYFKSGGRIFCVMEYLPDGTLGSYIKSRPPPSTFCIRVVFYQILRAMNYLHRNLIAHRDIKDENIVMKFNMGGAPPIAKLCDFGFAIQLPHKDAEVDVFCGTRTFKAPEILHAEGSYNPFMSDTWALGILLFKMVTRKVPAYSVETRKLTIDLGTLSKGTQTENKPIGEDRVGKTYPGVLVDA</sequence>
<dbReference type="EMBL" id="JWZT01004020">
    <property type="protein sequence ID" value="KII65069.1"/>
    <property type="molecule type" value="Genomic_DNA"/>
</dbReference>
<dbReference type="SMART" id="SM00220">
    <property type="entry name" value="S_TKc"/>
    <property type="match status" value="1"/>
</dbReference>
<dbReference type="Gene3D" id="1.10.510.10">
    <property type="entry name" value="Transferase(Phosphotransferase) domain 1"/>
    <property type="match status" value="1"/>
</dbReference>
<proteinExistence type="predicted"/>
<dbReference type="SUPFAM" id="SSF56112">
    <property type="entry name" value="Protein kinase-like (PK-like)"/>
    <property type="match status" value="1"/>
</dbReference>
<dbReference type="PANTHER" id="PTHR24348:SF68">
    <property type="entry name" value="SERINE_THREONINE-PROTEIN KINASE ATG1C"/>
    <property type="match status" value="1"/>
</dbReference>
<dbReference type="InterPro" id="IPR008271">
    <property type="entry name" value="Ser/Thr_kinase_AS"/>
</dbReference>
<evidence type="ECO:0000313" key="3">
    <source>
        <dbReference type="Proteomes" id="UP000031668"/>
    </source>
</evidence>
<keyword evidence="2" id="KW-0418">Kinase</keyword>
<dbReference type="InterPro" id="IPR045269">
    <property type="entry name" value="Atg1-like"/>
</dbReference>
<dbReference type="GO" id="GO:0006914">
    <property type="term" value="P:autophagy"/>
    <property type="evidence" value="ECO:0007669"/>
    <property type="project" value="UniProtKB-ARBA"/>
</dbReference>
<comment type="caution">
    <text evidence="2">The sequence shown here is derived from an EMBL/GenBank/DDBJ whole genome shotgun (WGS) entry which is preliminary data.</text>
</comment>
<dbReference type="PANTHER" id="PTHR24348">
    <property type="entry name" value="SERINE/THREONINE-PROTEIN KINASE UNC-51-RELATED"/>
    <property type="match status" value="1"/>
</dbReference>
<dbReference type="InterPro" id="IPR011009">
    <property type="entry name" value="Kinase-like_dom_sf"/>
</dbReference>
<gene>
    <name evidence="2" type="ORF">RF11_05648</name>
</gene>
<evidence type="ECO:0000313" key="2">
    <source>
        <dbReference type="EMBL" id="KII65069.1"/>
    </source>
</evidence>
<keyword evidence="3" id="KW-1185">Reference proteome</keyword>
<dbReference type="InterPro" id="IPR000719">
    <property type="entry name" value="Prot_kinase_dom"/>
</dbReference>
<accession>A0A0C2IIA2</accession>
<reference evidence="2 3" key="1">
    <citation type="journal article" date="2014" name="Genome Biol. Evol.">
        <title>The genome of the myxosporean Thelohanellus kitauei shows adaptations to nutrient acquisition within its fish host.</title>
        <authorList>
            <person name="Yang Y."/>
            <person name="Xiong J."/>
            <person name="Zhou Z."/>
            <person name="Huo F."/>
            <person name="Miao W."/>
            <person name="Ran C."/>
            <person name="Liu Y."/>
            <person name="Zhang J."/>
            <person name="Feng J."/>
            <person name="Wang M."/>
            <person name="Wang M."/>
            <person name="Wang L."/>
            <person name="Yao B."/>
        </authorList>
    </citation>
    <scope>NUCLEOTIDE SEQUENCE [LARGE SCALE GENOMIC DNA]</scope>
    <source>
        <strain evidence="2">Wuqing</strain>
    </source>
</reference>
<evidence type="ECO:0000259" key="1">
    <source>
        <dbReference type="PROSITE" id="PS50011"/>
    </source>
</evidence>
<dbReference type="PROSITE" id="PS50011">
    <property type="entry name" value="PROTEIN_KINASE_DOM"/>
    <property type="match status" value="1"/>
</dbReference>
<organism evidence="2 3">
    <name type="scientific">Thelohanellus kitauei</name>
    <name type="common">Myxosporean</name>
    <dbReference type="NCBI Taxonomy" id="669202"/>
    <lineage>
        <taxon>Eukaryota</taxon>
        <taxon>Metazoa</taxon>
        <taxon>Cnidaria</taxon>
        <taxon>Myxozoa</taxon>
        <taxon>Myxosporea</taxon>
        <taxon>Bivalvulida</taxon>
        <taxon>Platysporina</taxon>
        <taxon>Myxobolidae</taxon>
        <taxon>Thelohanellus</taxon>
    </lineage>
</organism>
<dbReference type="PROSITE" id="PS00108">
    <property type="entry name" value="PROTEIN_KINASE_ST"/>
    <property type="match status" value="1"/>
</dbReference>
<keyword evidence="2" id="KW-0808">Transferase</keyword>